<feature type="transmembrane region" description="Helical" evidence="2">
    <location>
        <begin position="185"/>
        <end position="206"/>
    </location>
</feature>
<gene>
    <name evidence="3" type="ORF">TIFTF001_001697</name>
</gene>
<dbReference type="PANTHER" id="PTHR31133">
    <property type="entry name" value="MEMBRANE PROTEIN"/>
    <property type="match status" value="1"/>
</dbReference>
<feature type="transmembrane region" description="Helical" evidence="2">
    <location>
        <begin position="96"/>
        <end position="116"/>
    </location>
</feature>
<dbReference type="Proteomes" id="UP001187192">
    <property type="component" value="Unassembled WGS sequence"/>
</dbReference>
<dbReference type="EMBL" id="BTGU01000002">
    <property type="protein sequence ID" value="GMN27545.1"/>
    <property type="molecule type" value="Genomic_DNA"/>
</dbReference>
<keyword evidence="4" id="KW-1185">Reference proteome</keyword>
<keyword evidence="2" id="KW-0472">Membrane</keyword>
<feature type="transmembrane region" description="Helical" evidence="2">
    <location>
        <begin position="7"/>
        <end position="28"/>
    </location>
</feature>
<evidence type="ECO:0008006" key="5">
    <source>
        <dbReference type="Google" id="ProtNLM"/>
    </source>
</evidence>
<evidence type="ECO:0000313" key="4">
    <source>
        <dbReference type="Proteomes" id="UP001187192"/>
    </source>
</evidence>
<feature type="compositionally biased region" description="Basic and acidic residues" evidence="1">
    <location>
        <begin position="328"/>
        <end position="346"/>
    </location>
</feature>
<proteinExistence type="predicted"/>
<keyword evidence="2" id="KW-0812">Transmembrane</keyword>
<comment type="caution">
    <text evidence="3">The sequence shown here is derived from an EMBL/GenBank/DDBJ whole genome shotgun (WGS) entry which is preliminary data.</text>
</comment>
<dbReference type="GO" id="GO:0010228">
    <property type="term" value="P:vegetative to reproductive phase transition of meristem"/>
    <property type="evidence" value="ECO:0007669"/>
    <property type="project" value="TreeGrafter"/>
</dbReference>
<sequence>MEVPVGFVARLWSFLSFLPFFFLLFSLGLLKAAIIGPIAVAILVVGNSAVIIGLWPAHFLWTYYCVGKSKKLGLVLKIVVLVLLPLPLVLWPVLGIVSSLLGGIGYGIFAPLIATFEARGQNFRDKFYHFFADGTLSTIKGSCTAVRDLVDFCFYSYFSYMDELIEQIPADEQPFDIKLSKLPSCLLVCPIAVLVDVPLITAVALWKSPYMLFRGWKRLLEDLIGREGPFLETVCVPFAGLAIILWPLAVIGAVLGAFVSSFFLALYSGVIVHQEDSLQLGLAYVLSVISLFDEYVNDMLYLREGSCLPRPKYRRHMSSGSVRKRRGDYRDTDSKHGREGSHTGKLVSERSRTLKWQIQQMLIRDGLVDLKDIEECILMGDCKKMGIKLPAWSILECLLRSAKSDASGLLISDGVELTRTNGPKDKAFEWFIGPLLIMKEQIKAFQLDEKEESCLRELLMRCKNDKPEEWDDTCFPSSDVVRRAQLQAIIRRLQGLVASISRIPTFRRRFQNLVKMLYLEALQASASANRMGGFLEPRNGNKKNSVQSEDGKDGDATEKNEAENGTDEIGLFNLVSQEHFNQRLVHFGYGHVDCRATCKADL</sequence>
<evidence type="ECO:0000313" key="3">
    <source>
        <dbReference type="EMBL" id="GMN27545.1"/>
    </source>
</evidence>
<feature type="transmembrane region" description="Helical" evidence="2">
    <location>
        <begin position="72"/>
        <end position="90"/>
    </location>
</feature>
<feature type="region of interest" description="Disordered" evidence="1">
    <location>
        <begin position="533"/>
        <end position="563"/>
    </location>
</feature>
<dbReference type="InterPro" id="IPR040229">
    <property type="entry name" value="At3g27390-like"/>
</dbReference>
<feature type="compositionally biased region" description="Basic residues" evidence="1">
    <location>
        <begin position="314"/>
        <end position="327"/>
    </location>
</feature>
<keyword evidence="2" id="KW-1133">Transmembrane helix</keyword>
<accession>A0AA87Z8G2</accession>
<dbReference type="PANTHER" id="PTHR31133:SF2">
    <property type="entry name" value="EXPRESSED PROTEIN"/>
    <property type="match status" value="1"/>
</dbReference>
<evidence type="ECO:0000256" key="2">
    <source>
        <dbReference type="SAM" id="Phobius"/>
    </source>
</evidence>
<feature type="region of interest" description="Disordered" evidence="1">
    <location>
        <begin position="314"/>
        <end position="346"/>
    </location>
</feature>
<evidence type="ECO:0000256" key="1">
    <source>
        <dbReference type="SAM" id="MobiDB-lite"/>
    </source>
</evidence>
<dbReference type="AlphaFoldDB" id="A0AA87Z8G2"/>
<name>A0AA87Z8G2_FICCA</name>
<feature type="transmembrane region" description="Helical" evidence="2">
    <location>
        <begin position="238"/>
        <end position="266"/>
    </location>
</feature>
<organism evidence="3 4">
    <name type="scientific">Ficus carica</name>
    <name type="common">Common fig</name>
    <dbReference type="NCBI Taxonomy" id="3494"/>
    <lineage>
        <taxon>Eukaryota</taxon>
        <taxon>Viridiplantae</taxon>
        <taxon>Streptophyta</taxon>
        <taxon>Embryophyta</taxon>
        <taxon>Tracheophyta</taxon>
        <taxon>Spermatophyta</taxon>
        <taxon>Magnoliopsida</taxon>
        <taxon>eudicotyledons</taxon>
        <taxon>Gunneridae</taxon>
        <taxon>Pentapetalae</taxon>
        <taxon>rosids</taxon>
        <taxon>fabids</taxon>
        <taxon>Rosales</taxon>
        <taxon>Moraceae</taxon>
        <taxon>Ficeae</taxon>
        <taxon>Ficus</taxon>
    </lineage>
</organism>
<feature type="transmembrane region" description="Helical" evidence="2">
    <location>
        <begin position="34"/>
        <end position="60"/>
    </location>
</feature>
<reference evidence="3" key="1">
    <citation type="submission" date="2023-07" db="EMBL/GenBank/DDBJ databases">
        <title>draft genome sequence of fig (Ficus carica).</title>
        <authorList>
            <person name="Takahashi T."/>
            <person name="Nishimura K."/>
        </authorList>
    </citation>
    <scope>NUCLEOTIDE SEQUENCE</scope>
</reference>
<feature type="compositionally biased region" description="Basic and acidic residues" evidence="1">
    <location>
        <begin position="549"/>
        <end position="562"/>
    </location>
</feature>
<protein>
    <recommendedName>
        <fullName evidence="5">Steroid nuclear receptor ligand-binding</fullName>
    </recommendedName>
</protein>